<feature type="compositionally biased region" description="Basic residues" evidence="1">
    <location>
        <begin position="59"/>
        <end position="69"/>
    </location>
</feature>
<evidence type="ECO:0000256" key="1">
    <source>
        <dbReference type="SAM" id="MobiDB-lite"/>
    </source>
</evidence>
<protein>
    <submittedName>
        <fullName evidence="2">Uncharacterized protein</fullName>
    </submittedName>
</protein>
<feature type="compositionally biased region" description="Low complexity" evidence="1">
    <location>
        <begin position="365"/>
        <end position="382"/>
    </location>
</feature>
<dbReference type="AlphaFoldDB" id="A0A7R8W4M8"/>
<dbReference type="SUPFAM" id="SSF57625">
    <property type="entry name" value="Invertebrate chitin-binding proteins"/>
    <property type="match status" value="1"/>
</dbReference>
<dbReference type="GO" id="GO:0008061">
    <property type="term" value="F:chitin binding"/>
    <property type="evidence" value="ECO:0007669"/>
    <property type="project" value="InterPro"/>
</dbReference>
<dbReference type="EMBL" id="OB660446">
    <property type="protein sequence ID" value="CAD7224822.1"/>
    <property type="molecule type" value="Genomic_DNA"/>
</dbReference>
<feature type="region of interest" description="Disordered" evidence="1">
    <location>
        <begin position="227"/>
        <end position="415"/>
    </location>
</feature>
<accession>A0A7R8W4M8</accession>
<evidence type="ECO:0000313" key="2">
    <source>
        <dbReference type="EMBL" id="CAD7224822.1"/>
    </source>
</evidence>
<organism evidence="2">
    <name type="scientific">Cyprideis torosa</name>
    <dbReference type="NCBI Taxonomy" id="163714"/>
    <lineage>
        <taxon>Eukaryota</taxon>
        <taxon>Metazoa</taxon>
        <taxon>Ecdysozoa</taxon>
        <taxon>Arthropoda</taxon>
        <taxon>Crustacea</taxon>
        <taxon>Oligostraca</taxon>
        <taxon>Ostracoda</taxon>
        <taxon>Podocopa</taxon>
        <taxon>Podocopida</taxon>
        <taxon>Cytherocopina</taxon>
        <taxon>Cytheroidea</taxon>
        <taxon>Cytherideidae</taxon>
        <taxon>Cyprideis</taxon>
    </lineage>
</organism>
<dbReference type="InterPro" id="IPR052976">
    <property type="entry name" value="Scoloptoxin-like"/>
</dbReference>
<dbReference type="Gene3D" id="2.170.140.10">
    <property type="entry name" value="Chitin binding domain"/>
    <property type="match status" value="1"/>
</dbReference>
<feature type="region of interest" description="Disordered" evidence="1">
    <location>
        <begin position="145"/>
        <end position="177"/>
    </location>
</feature>
<dbReference type="InterPro" id="IPR036508">
    <property type="entry name" value="Chitin-bd_dom_sf"/>
</dbReference>
<gene>
    <name evidence="2" type="ORF">CTOB1V02_LOCUS2775</name>
</gene>
<feature type="region of interest" description="Disordered" evidence="1">
    <location>
        <begin position="420"/>
        <end position="439"/>
    </location>
</feature>
<feature type="compositionally biased region" description="Basic and acidic residues" evidence="1">
    <location>
        <begin position="271"/>
        <end position="282"/>
    </location>
</feature>
<sequence length="520" mass="59623">MRLQLTRCFLSPGASADFQPRRVRRIRSRAPLTDLLAEESVYFSQFVDSPPSQNSPGPLRRRPFVGRRRNAGDERRAEASSANLLFQVTTRRPLATTKPDKLPLRKHEDTLAVIRQHHPKGEKDKASEHHYLTETYYEVINSITTPSPREEPETQAHRATPAPESFHSSDNFPRNFRRPIQQNPIQQNQIQQNQIQQNQIQQNQIQQNQIQQNQIQQNQIQQNQIQQNQIQQNQIPDPGERQASRQHQLRLRPPQASHFGNSFPTAPQGRKAPEGRDLDEARGALLEQSFGQRIPQQRTPSLEETHVTYDIEPVSIATGPGGDFTEEENFSNSLRASFSQRPPPQFSSLPRQPSTQFQPLPPRTQSQFQPFPVQTPQFKPSVPFQPIPPVPLAKPLQRRLPPPASQSRPSSSSSFLLVPQATHPRTPARLPPPQRQVAHTSASGNFSVFHICQLDQRQDSFICPNGTLFNQEFFVCDWAYNVRCDRAQQYYVLNADLYNPDAIFRADLQESDSQQRRYRK</sequence>
<dbReference type="Pfam" id="PF01607">
    <property type="entry name" value="CBM_14"/>
    <property type="match status" value="1"/>
</dbReference>
<feature type="compositionally biased region" description="Polar residues" evidence="1">
    <location>
        <begin position="46"/>
        <end position="55"/>
    </location>
</feature>
<dbReference type="PANTHER" id="PTHR22933">
    <property type="entry name" value="FI18007P1-RELATED"/>
    <property type="match status" value="1"/>
</dbReference>
<name>A0A7R8W4M8_9CRUS</name>
<feature type="region of interest" description="Disordered" evidence="1">
    <location>
        <begin position="46"/>
        <end position="81"/>
    </location>
</feature>
<dbReference type="PANTHER" id="PTHR22933:SF43">
    <property type="entry name" value="LP10131P"/>
    <property type="match status" value="1"/>
</dbReference>
<feature type="compositionally biased region" description="Pro residues" evidence="1">
    <location>
        <begin position="383"/>
        <end position="392"/>
    </location>
</feature>
<dbReference type="GO" id="GO:0005576">
    <property type="term" value="C:extracellular region"/>
    <property type="evidence" value="ECO:0007669"/>
    <property type="project" value="InterPro"/>
</dbReference>
<dbReference type="OrthoDB" id="6428908at2759"/>
<reference evidence="2" key="1">
    <citation type="submission" date="2020-11" db="EMBL/GenBank/DDBJ databases">
        <authorList>
            <person name="Tran Van P."/>
        </authorList>
    </citation>
    <scope>NUCLEOTIDE SEQUENCE</scope>
</reference>
<feature type="compositionally biased region" description="Low complexity" evidence="1">
    <location>
        <begin position="405"/>
        <end position="415"/>
    </location>
</feature>
<feature type="compositionally biased region" description="Polar residues" evidence="1">
    <location>
        <begin position="289"/>
        <end position="300"/>
    </location>
</feature>
<dbReference type="InterPro" id="IPR002557">
    <property type="entry name" value="Chitin-bd_dom"/>
</dbReference>
<proteinExistence type="predicted"/>